<keyword evidence="1" id="KW-0812">Transmembrane</keyword>
<keyword evidence="1" id="KW-0472">Membrane</keyword>
<sequence>MKRKNNNNFIKPKQTFEIRKIFYKRLLYIGICIIPIIIFADNKETFRLVPLPFFLFGMYQLIQIIGLSQLIVDDFFPPKTLYEKTTKPFDKFIYYFSFTLFFIGLISLTFEIRNFDNTINGTKLFWTAGFTGIAIAIIVTIILKLTRPSIYYESKRRYTVHFGFFVGLFLISTSLTGFVNHHFADNIKICKKYIIERKSTSNGRTSNEYFFYLKTENNNEERLSVGKTRYKNYEEGEKIELCMLKGKFGFLFVKEFNKVKK</sequence>
<organism evidence="2 3">
    <name type="scientific">Flavobacterium fluvii</name>
    <dbReference type="NCBI Taxonomy" id="468056"/>
    <lineage>
        <taxon>Bacteria</taxon>
        <taxon>Pseudomonadati</taxon>
        <taxon>Bacteroidota</taxon>
        <taxon>Flavobacteriia</taxon>
        <taxon>Flavobacteriales</taxon>
        <taxon>Flavobacteriaceae</taxon>
        <taxon>Flavobacterium</taxon>
    </lineage>
</organism>
<feature type="transmembrane region" description="Helical" evidence="1">
    <location>
        <begin position="92"/>
        <end position="112"/>
    </location>
</feature>
<gene>
    <name evidence="2" type="ORF">SAMN05443549_10356</name>
</gene>
<keyword evidence="3" id="KW-1185">Reference proteome</keyword>
<proteinExistence type="predicted"/>
<protein>
    <submittedName>
        <fullName evidence="2">Uncharacterized protein</fullName>
    </submittedName>
</protein>
<dbReference type="OrthoDB" id="1425706at2"/>
<feature type="transmembrane region" description="Helical" evidence="1">
    <location>
        <begin position="158"/>
        <end position="179"/>
    </location>
</feature>
<evidence type="ECO:0000256" key="1">
    <source>
        <dbReference type="SAM" id="Phobius"/>
    </source>
</evidence>
<dbReference type="RefSeq" id="WP_073369636.1">
    <property type="nucleotide sequence ID" value="NZ_FQWB01000003.1"/>
</dbReference>
<feature type="transmembrane region" description="Helical" evidence="1">
    <location>
        <begin position="52"/>
        <end position="72"/>
    </location>
</feature>
<name>A0A1M5IG69_9FLAO</name>
<dbReference type="AlphaFoldDB" id="A0A1M5IG69"/>
<feature type="transmembrane region" description="Helical" evidence="1">
    <location>
        <begin position="124"/>
        <end position="146"/>
    </location>
</feature>
<keyword evidence="1" id="KW-1133">Transmembrane helix</keyword>
<evidence type="ECO:0000313" key="2">
    <source>
        <dbReference type="EMBL" id="SHG26773.1"/>
    </source>
</evidence>
<dbReference type="EMBL" id="FQWB01000003">
    <property type="protein sequence ID" value="SHG26773.1"/>
    <property type="molecule type" value="Genomic_DNA"/>
</dbReference>
<feature type="transmembrane region" description="Helical" evidence="1">
    <location>
        <begin position="21"/>
        <end position="40"/>
    </location>
</feature>
<evidence type="ECO:0000313" key="3">
    <source>
        <dbReference type="Proteomes" id="UP000184516"/>
    </source>
</evidence>
<accession>A0A1M5IG69</accession>
<dbReference type="Proteomes" id="UP000184516">
    <property type="component" value="Unassembled WGS sequence"/>
</dbReference>
<reference evidence="3" key="1">
    <citation type="submission" date="2016-11" db="EMBL/GenBank/DDBJ databases">
        <authorList>
            <person name="Varghese N."/>
            <person name="Submissions S."/>
        </authorList>
    </citation>
    <scope>NUCLEOTIDE SEQUENCE [LARGE SCALE GENOMIC DNA]</scope>
    <source>
        <strain evidence="3">DSM 19978</strain>
    </source>
</reference>